<dbReference type="Pfam" id="PF13912">
    <property type="entry name" value="zf-C2H2_6"/>
    <property type="match status" value="1"/>
</dbReference>
<feature type="compositionally biased region" description="Polar residues" evidence="1">
    <location>
        <begin position="21"/>
        <end position="32"/>
    </location>
</feature>
<keyword evidence="3" id="KW-1185">Reference proteome</keyword>
<dbReference type="Gene3D" id="3.30.710.10">
    <property type="entry name" value="Potassium Channel Kv1.1, Chain A"/>
    <property type="match status" value="1"/>
</dbReference>
<dbReference type="SMART" id="SM00355">
    <property type="entry name" value="ZnF_C2H2"/>
    <property type="match status" value="2"/>
</dbReference>
<feature type="region of interest" description="Disordered" evidence="1">
    <location>
        <begin position="1"/>
        <end position="37"/>
    </location>
</feature>
<feature type="compositionally biased region" description="Low complexity" evidence="1">
    <location>
        <begin position="216"/>
        <end position="227"/>
    </location>
</feature>
<feature type="compositionally biased region" description="Polar residues" evidence="1">
    <location>
        <begin position="1"/>
        <end position="12"/>
    </location>
</feature>
<evidence type="ECO:0000256" key="1">
    <source>
        <dbReference type="SAM" id="MobiDB-lite"/>
    </source>
</evidence>
<reference evidence="3" key="1">
    <citation type="journal article" date="2008" name="Nat. Genet.">
        <title>The Pristionchus pacificus genome provides a unique perspective on nematode lifestyle and parasitism.</title>
        <authorList>
            <person name="Dieterich C."/>
            <person name="Clifton S.W."/>
            <person name="Schuster L.N."/>
            <person name="Chinwalla A."/>
            <person name="Delehaunty K."/>
            <person name="Dinkelacker I."/>
            <person name="Fulton L."/>
            <person name="Fulton R."/>
            <person name="Godfrey J."/>
            <person name="Minx P."/>
            <person name="Mitreva M."/>
            <person name="Roeseler W."/>
            <person name="Tian H."/>
            <person name="Witte H."/>
            <person name="Yang S.P."/>
            <person name="Wilson R.K."/>
            <person name="Sommer R.J."/>
        </authorList>
    </citation>
    <scope>NUCLEOTIDE SEQUENCE [LARGE SCALE GENOMIC DNA]</scope>
    <source>
        <strain evidence="3">PS312</strain>
    </source>
</reference>
<dbReference type="PROSITE" id="PS00028">
    <property type="entry name" value="ZINC_FINGER_C2H2_1"/>
    <property type="match status" value="1"/>
</dbReference>
<dbReference type="Pfam" id="PF00651">
    <property type="entry name" value="BTB"/>
    <property type="match status" value="1"/>
</dbReference>
<feature type="compositionally biased region" description="Basic and acidic residues" evidence="1">
    <location>
        <begin position="239"/>
        <end position="250"/>
    </location>
</feature>
<dbReference type="OrthoDB" id="5878037at2759"/>
<proteinExistence type="predicted"/>
<dbReference type="Proteomes" id="UP000005239">
    <property type="component" value="Unassembled WGS sequence"/>
</dbReference>
<dbReference type="EnsemblMetazoa" id="PPA12806.1">
    <property type="protein sequence ID" value="PPA12806.1"/>
    <property type="gene ID" value="WBGene00102360"/>
</dbReference>
<dbReference type="Pfam" id="PF00096">
    <property type="entry name" value="zf-C2H2"/>
    <property type="match status" value="1"/>
</dbReference>
<feature type="region of interest" description="Disordered" evidence="1">
    <location>
        <begin position="63"/>
        <end position="83"/>
    </location>
</feature>
<dbReference type="PROSITE" id="PS50157">
    <property type="entry name" value="ZINC_FINGER_C2H2_2"/>
    <property type="match status" value="1"/>
</dbReference>
<accession>A0A8R1YC21</accession>
<reference evidence="2" key="2">
    <citation type="submission" date="2022-06" db="UniProtKB">
        <authorList>
            <consortium name="EnsemblMetazoa"/>
        </authorList>
    </citation>
    <scope>IDENTIFICATION</scope>
    <source>
        <strain evidence="2">PS312</strain>
    </source>
</reference>
<dbReference type="AlphaFoldDB" id="A0A2A6D316"/>
<dbReference type="PANTHER" id="PTHR47022:SF1">
    <property type="entry name" value="BTB AND MATH DOMAIN-CONTAINING PROTEIN 36-RELATED"/>
    <property type="match status" value="1"/>
</dbReference>
<evidence type="ECO:0000313" key="3">
    <source>
        <dbReference type="Proteomes" id="UP000005239"/>
    </source>
</evidence>
<evidence type="ECO:0000313" key="2">
    <source>
        <dbReference type="EnsemblMetazoa" id="PPA12806.1"/>
    </source>
</evidence>
<dbReference type="InterPro" id="IPR013087">
    <property type="entry name" value="Znf_C2H2_type"/>
</dbReference>
<dbReference type="InterPro" id="IPR000210">
    <property type="entry name" value="BTB/POZ_dom"/>
</dbReference>
<dbReference type="SUPFAM" id="SSF57667">
    <property type="entry name" value="beta-beta-alpha zinc fingers"/>
    <property type="match status" value="2"/>
</dbReference>
<sequence>MSLQPSTTSFATQPYLHFPSLKSNSDGRSSIHSLEKTHLSKNDVIRLVMDKDKPVFPVKAKFETGRPQGVAPPPPPPPPSTATILKRKRESIDERGVEEEVARNVSKILSATRAAQNGFPPPIMKSSLTTSLNSSWNNLKSNPKINYCDTCSKSFPSPKSLRSHSCIRPTEEISSPSTLNATLNLSQILQTPPISLDLNRFDSTEIPSNLITPDVSSYESSPPSESASMDDWNSTSSDGKIEEKGDKEDQSSLSQPSKAENKWCPDCGKILCSTSNLKRHRATCKYTTDIKEECTNSNDDPLPKWAENKSQSWLQLSVGEHLKAKHLGLTLSLRNEVKEEKGIIGVTPSVTSTVSSTTPSPTTIINPIVVKEEIIQTTPSIIRDEKEIKIDPRASYECTVCLKTFSCRKNVRRHMVAVHKVIPPHGASLCATPRPINEHSNRLTVSRSSEESIDGDEEGNREIKTEEIGEELNNTFPKQQEGTNSVANVKVKTENGDGMEKDRIIGEKRKIMKTDVKVEKEIPLDFTLQSANKKMRLDAIREEDGAIINARSVKMIVSRIGAMRASPLLASLLSNTREITLDVSSSALQSMLMVYSDNSKLSHENVSEVAEIALKLKVNQVKNLCEKFIVAEVPKLDLMKAIRLADMYKLSKLKDDLFSSLNIEVLRSMAMNDDYKVMRPELKAELLDKFGEFL</sequence>
<accession>A0A2A6D316</accession>
<dbReference type="InterPro" id="IPR036236">
    <property type="entry name" value="Znf_C2H2_sf"/>
</dbReference>
<feature type="compositionally biased region" description="Pro residues" evidence="1">
    <location>
        <begin position="70"/>
        <end position="80"/>
    </location>
</feature>
<gene>
    <name evidence="2" type="primary">WBGene00102360</name>
</gene>
<dbReference type="PANTHER" id="PTHR47022">
    <property type="entry name" value="BTB AND MATH DOMAIN-CONTAINING PROTEIN 36-RELATED"/>
    <property type="match status" value="1"/>
</dbReference>
<organism evidence="2 3">
    <name type="scientific">Pristionchus pacificus</name>
    <name type="common">Parasitic nematode worm</name>
    <dbReference type="NCBI Taxonomy" id="54126"/>
    <lineage>
        <taxon>Eukaryota</taxon>
        <taxon>Metazoa</taxon>
        <taxon>Ecdysozoa</taxon>
        <taxon>Nematoda</taxon>
        <taxon>Chromadorea</taxon>
        <taxon>Rhabditida</taxon>
        <taxon>Rhabditina</taxon>
        <taxon>Diplogasteromorpha</taxon>
        <taxon>Diplogasteroidea</taxon>
        <taxon>Neodiplogasteridae</taxon>
        <taxon>Pristionchus</taxon>
    </lineage>
</organism>
<name>A0A2A6D316_PRIPA</name>
<feature type="region of interest" description="Disordered" evidence="1">
    <location>
        <begin position="441"/>
        <end position="460"/>
    </location>
</feature>
<dbReference type="InterPro" id="IPR011333">
    <property type="entry name" value="SKP1/BTB/POZ_sf"/>
</dbReference>
<protein>
    <submittedName>
        <fullName evidence="2">Zinc finger protein</fullName>
    </submittedName>
</protein>
<feature type="region of interest" description="Disordered" evidence="1">
    <location>
        <begin position="209"/>
        <end position="261"/>
    </location>
</feature>